<dbReference type="PANTHER" id="PTHR24228:SF59">
    <property type="entry name" value="NEUROPEPTIDE RECEPTOR 15"/>
    <property type="match status" value="1"/>
</dbReference>
<feature type="transmembrane region" description="Helical" evidence="10">
    <location>
        <begin position="89"/>
        <end position="112"/>
    </location>
</feature>
<evidence type="ECO:0000259" key="11">
    <source>
        <dbReference type="PROSITE" id="PS50262"/>
    </source>
</evidence>
<dbReference type="STRING" id="46835.A0A504YRN8"/>
<evidence type="ECO:0000256" key="1">
    <source>
        <dbReference type="ARBA" id="ARBA00004651"/>
    </source>
</evidence>
<keyword evidence="7 9" id="KW-0675">Receptor</keyword>
<keyword evidence="5 9" id="KW-0297">G-protein coupled receptor</keyword>
<protein>
    <submittedName>
        <fullName evidence="12">Putative G-protein coupled receptor No9</fullName>
    </submittedName>
</protein>
<proteinExistence type="inferred from homology"/>
<feature type="transmembrane region" description="Helical" evidence="10">
    <location>
        <begin position="127"/>
        <end position="148"/>
    </location>
</feature>
<keyword evidence="8 9" id="KW-0807">Transducer</keyword>
<keyword evidence="13" id="KW-1185">Reference proteome</keyword>
<name>A0A504YRN8_FASGI</name>
<evidence type="ECO:0000256" key="8">
    <source>
        <dbReference type="ARBA" id="ARBA00023224"/>
    </source>
</evidence>
<dbReference type="Gene3D" id="1.20.1070.10">
    <property type="entry name" value="Rhodopsin 7-helix transmembrane proteins"/>
    <property type="match status" value="1"/>
</dbReference>
<feature type="transmembrane region" description="Helical" evidence="10">
    <location>
        <begin position="351"/>
        <end position="374"/>
    </location>
</feature>
<dbReference type="InterPro" id="IPR000276">
    <property type="entry name" value="GPCR_Rhodpsn"/>
</dbReference>
<dbReference type="PANTHER" id="PTHR24228">
    <property type="entry name" value="B2 BRADYKININ RECEPTOR/ANGIOTENSIN II RECEPTOR"/>
    <property type="match status" value="1"/>
</dbReference>
<evidence type="ECO:0000256" key="7">
    <source>
        <dbReference type="ARBA" id="ARBA00023170"/>
    </source>
</evidence>
<dbReference type="PROSITE" id="PS00237">
    <property type="entry name" value="G_PROTEIN_RECEP_F1_1"/>
    <property type="match status" value="1"/>
</dbReference>
<evidence type="ECO:0000256" key="5">
    <source>
        <dbReference type="ARBA" id="ARBA00023040"/>
    </source>
</evidence>
<feature type="domain" description="G-protein coupled receptors family 1 profile" evidence="11">
    <location>
        <begin position="25"/>
        <end position="372"/>
    </location>
</feature>
<keyword evidence="3 9" id="KW-0812">Transmembrane</keyword>
<dbReference type="Proteomes" id="UP000316759">
    <property type="component" value="Unassembled WGS sequence"/>
</dbReference>
<feature type="transmembrane region" description="Helical" evidence="10">
    <location>
        <begin position="229"/>
        <end position="250"/>
    </location>
</feature>
<sequence>MLSNFVDLILTLTMLGLVCLVGTLGNALVLGVYLRQYLFPQTNRFRRKVWKTEPSANGALCLESLSDRSAQKVIEDDCTFTRTTGTPTFFILVLACVDLLVCCFVVPLTFYMEYVEMKPPSDVWCKIHSFVCVCNTMFSALLVIAIALDRYLAICHPLHPMLTMKRAKILTAALAVFCIIYGFLGLGTIQLAPDSSDPTEMVCTDTGDLLNTTQAQKYFYLIVQKGNTASFVMAILFVLILYSLILKVVIKAHRRIRKMQEQSAFPKRQSKSNRLPQFGSLDGAADSSYGADNVLSVAVPRPSRLRMRFSIRGLTESGLWREMRSASVLFVVAVVYIIVFTPSLLTANKLVTFTLIGYNSFFLNNMSNPLIYCFMSRAFRVKLQTLFSGLCSQKMSTQEDALFSQITRKRPRSTIQTVITENSGSPV</sequence>
<dbReference type="GO" id="GO:0004930">
    <property type="term" value="F:G protein-coupled receptor activity"/>
    <property type="evidence" value="ECO:0007669"/>
    <property type="project" value="UniProtKB-KW"/>
</dbReference>
<evidence type="ECO:0000256" key="4">
    <source>
        <dbReference type="ARBA" id="ARBA00022989"/>
    </source>
</evidence>
<feature type="transmembrane region" description="Helical" evidence="10">
    <location>
        <begin position="12"/>
        <end position="34"/>
    </location>
</feature>
<feature type="transmembrane region" description="Helical" evidence="10">
    <location>
        <begin position="326"/>
        <end position="345"/>
    </location>
</feature>
<accession>A0A504YRN8</accession>
<gene>
    <name evidence="12" type="ORF">FGIG_08796</name>
</gene>
<evidence type="ECO:0000256" key="2">
    <source>
        <dbReference type="ARBA" id="ARBA00022475"/>
    </source>
</evidence>
<dbReference type="CDD" id="cd00637">
    <property type="entry name" value="7tm_classA_rhodopsin-like"/>
    <property type="match status" value="1"/>
</dbReference>
<reference evidence="12 13" key="1">
    <citation type="submission" date="2019-04" db="EMBL/GenBank/DDBJ databases">
        <title>Annotation for the trematode Fasciola gigantica.</title>
        <authorList>
            <person name="Choi Y.-J."/>
        </authorList>
    </citation>
    <scope>NUCLEOTIDE SEQUENCE [LARGE SCALE GENOMIC DNA]</scope>
    <source>
        <strain evidence="12">Uganda_cow_1</strain>
    </source>
</reference>
<keyword evidence="4 10" id="KW-1133">Transmembrane helix</keyword>
<evidence type="ECO:0000256" key="9">
    <source>
        <dbReference type="RuleBase" id="RU000688"/>
    </source>
</evidence>
<evidence type="ECO:0000313" key="12">
    <source>
        <dbReference type="EMBL" id="TPP63089.1"/>
    </source>
</evidence>
<evidence type="ECO:0000256" key="3">
    <source>
        <dbReference type="ARBA" id="ARBA00022692"/>
    </source>
</evidence>
<evidence type="ECO:0000256" key="6">
    <source>
        <dbReference type="ARBA" id="ARBA00023136"/>
    </source>
</evidence>
<keyword evidence="6 10" id="KW-0472">Membrane</keyword>
<comment type="subcellular location">
    <subcellularLocation>
        <location evidence="1">Cell membrane</location>
        <topology evidence="1">Multi-pass membrane protein</topology>
    </subcellularLocation>
</comment>
<dbReference type="GO" id="GO:0005886">
    <property type="term" value="C:plasma membrane"/>
    <property type="evidence" value="ECO:0007669"/>
    <property type="project" value="UniProtKB-SubCell"/>
</dbReference>
<dbReference type="PROSITE" id="PS50262">
    <property type="entry name" value="G_PROTEIN_RECEP_F1_2"/>
    <property type="match status" value="1"/>
</dbReference>
<evidence type="ECO:0000256" key="10">
    <source>
        <dbReference type="SAM" id="Phobius"/>
    </source>
</evidence>
<feature type="transmembrane region" description="Helical" evidence="10">
    <location>
        <begin position="169"/>
        <end position="192"/>
    </location>
</feature>
<dbReference type="OrthoDB" id="6076970at2759"/>
<dbReference type="SUPFAM" id="SSF81321">
    <property type="entry name" value="Family A G protein-coupled receptor-like"/>
    <property type="match status" value="1"/>
</dbReference>
<dbReference type="InterPro" id="IPR017452">
    <property type="entry name" value="GPCR_Rhodpsn_7TM"/>
</dbReference>
<comment type="similarity">
    <text evidence="9">Belongs to the G-protein coupled receptor 1 family.</text>
</comment>
<evidence type="ECO:0000313" key="13">
    <source>
        <dbReference type="Proteomes" id="UP000316759"/>
    </source>
</evidence>
<dbReference type="Pfam" id="PF00001">
    <property type="entry name" value="7tm_1"/>
    <property type="match status" value="1"/>
</dbReference>
<dbReference type="AlphaFoldDB" id="A0A504YRN8"/>
<dbReference type="PRINTS" id="PR00237">
    <property type="entry name" value="GPCRRHODOPSN"/>
</dbReference>
<organism evidence="12 13">
    <name type="scientific">Fasciola gigantica</name>
    <name type="common">Giant liver fluke</name>
    <dbReference type="NCBI Taxonomy" id="46835"/>
    <lineage>
        <taxon>Eukaryota</taxon>
        <taxon>Metazoa</taxon>
        <taxon>Spiralia</taxon>
        <taxon>Lophotrochozoa</taxon>
        <taxon>Platyhelminthes</taxon>
        <taxon>Trematoda</taxon>
        <taxon>Digenea</taxon>
        <taxon>Plagiorchiida</taxon>
        <taxon>Echinostomata</taxon>
        <taxon>Echinostomatoidea</taxon>
        <taxon>Fasciolidae</taxon>
        <taxon>Fasciola</taxon>
    </lineage>
</organism>
<dbReference type="EMBL" id="SUNJ01006096">
    <property type="protein sequence ID" value="TPP63089.1"/>
    <property type="molecule type" value="Genomic_DNA"/>
</dbReference>
<keyword evidence="2" id="KW-1003">Cell membrane</keyword>
<comment type="caution">
    <text evidence="12">The sequence shown here is derived from an EMBL/GenBank/DDBJ whole genome shotgun (WGS) entry which is preliminary data.</text>
</comment>